<dbReference type="OrthoDB" id="5565391at2759"/>
<feature type="transmembrane region" description="Helical" evidence="2">
    <location>
        <begin position="426"/>
        <end position="450"/>
    </location>
</feature>
<evidence type="ECO:0000313" key="5">
    <source>
        <dbReference type="Proteomes" id="UP000054350"/>
    </source>
</evidence>
<feature type="transmembrane region" description="Helical" evidence="2">
    <location>
        <begin position="537"/>
        <end position="556"/>
    </location>
</feature>
<gene>
    <name evidence="4" type="ORF">AMAG_15848</name>
</gene>
<keyword evidence="2" id="KW-1133">Transmembrane helix</keyword>
<feature type="region of interest" description="Disordered" evidence="1">
    <location>
        <begin position="74"/>
        <end position="106"/>
    </location>
</feature>
<dbReference type="InterPro" id="IPR057352">
    <property type="entry name" value="TPR_TmcB/C"/>
</dbReference>
<name>A0A0L0T8V3_ALLM3</name>
<evidence type="ECO:0000256" key="1">
    <source>
        <dbReference type="SAM" id="MobiDB-lite"/>
    </source>
</evidence>
<keyword evidence="5" id="KW-1185">Reference proteome</keyword>
<feature type="transmembrane region" description="Helical" evidence="2">
    <location>
        <begin position="470"/>
        <end position="494"/>
    </location>
</feature>
<dbReference type="VEuPathDB" id="FungiDB:AMAG_15848"/>
<accession>A0A0L0T8V3</accession>
<keyword evidence="2" id="KW-0812">Transmembrane</keyword>
<dbReference type="InterPro" id="IPR052994">
    <property type="entry name" value="Tiny_macrocysts_regulators"/>
</dbReference>
<feature type="compositionally biased region" description="Low complexity" evidence="1">
    <location>
        <begin position="124"/>
        <end position="133"/>
    </location>
</feature>
<feature type="region of interest" description="Disordered" evidence="1">
    <location>
        <begin position="1032"/>
        <end position="1068"/>
    </location>
</feature>
<feature type="transmembrane region" description="Helical" evidence="2">
    <location>
        <begin position="595"/>
        <end position="615"/>
    </location>
</feature>
<dbReference type="EMBL" id="GG745370">
    <property type="protein sequence ID" value="KNE71187.1"/>
    <property type="molecule type" value="Genomic_DNA"/>
</dbReference>
<feature type="transmembrane region" description="Helical" evidence="2">
    <location>
        <begin position="1289"/>
        <end position="1309"/>
    </location>
</feature>
<evidence type="ECO:0000313" key="4">
    <source>
        <dbReference type="EMBL" id="KNE71187.1"/>
    </source>
</evidence>
<keyword evidence="2" id="KW-0472">Membrane</keyword>
<proteinExistence type="predicted"/>
<reference evidence="4 5" key="1">
    <citation type="submission" date="2009-11" db="EMBL/GenBank/DDBJ databases">
        <title>Annotation of Allomyces macrogynus ATCC 38327.</title>
        <authorList>
            <consortium name="The Broad Institute Genome Sequencing Platform"/>
            <person name="Russ C."/>
            <person name="Cuomo C."/>
            <person name="Burger G."/>
            <person name="Gray M.W."/>
            <person name="Holland P.W.H."/>
            <person name="King N."/>
            <person name="Lang F.B.F."/>
            <person name="Roger A.J."/>
            <person name="Ruiz-Trillo I."/>
            <person name="Young S.K."/>
            <person name="Zeng Q."/>
            <person name="Gargeya S."/>
            <person name="Fitzgerald M."/>
            <person name="Haas B."/>
            <person name="Abouelleil A."/>
            <person name="Alvarado L."/>
            <person name="Arachchi H.M."/>
            <person name="Berlin A."/>
            <person name="Chapman S.B."/>
            <person name="Gearin G."/>
            <person name="Goldberg J."/>
            <person name="Griggs A."/>
            <person name="Gujja S."/>
            <person name="Hansen M."/>
            <person name="Heiman D."/>
            <person name="Howarth C."/>
            <person name="Larimer J."/>
            <person name="Lui A."/>
            <person name="MacDonald P.J.P."/>
            <person name="McCowen C."/>
            <person name="Montmayeur A."/>
            <person name="Murphy C."/>
            <person name="Neiman D."/>
            <person name="Pearson M."/>
            <person name="Priest M."/>
            <person name="Roberts A."/>
            <person name="Saif S."/>
            <person name="Shea T."/>
            <person name="Sisk P."/>
            <person name="Stolte C."/>
            <person name="Sykes S."/>
            <person name="Wortman J."/>
            <person name="Nusbaum C."/>
            <person name="Birren B."/>
        </authorList>
    </citation>
    <scope>NUCLEOTIDE SEQUENCE [LARGE SCALE GENOMIC DNA]</scope>
    <source>
        <strain evidence="4 5">ATCC 38327</strain>
    </source>
</reference>
<feature type="compositionally biased region" description="Low complexity" evidence="1">
    <location>
        <begin position="682"/>
        <end position="695"/>
    </location>
</feature>
<dbReference type="PANTHER" id="PTHR31600:SF2">
    <property type="entry name" value="GAMETE ENRICHED GENE 10 PROTEIN-RELATED"/>
    <property type="match status" value="1"/>
</dbReference>
<feature type="region of interest" description="Disordered" evidence="1">
    <location>
        <begin position="670"/>
        <end position="695"/>
    </location>
</feature>
<dbReference type="PANTHER" id="PTHR31600">
    <property type="entry name" value="TINY MACROCYSTS PROTEIN B-RELATED"/>
    <property type="match status" value="1"/>
</dbReference>
<feature type="transmembrane region" description="Helical" evidence="2">
    <location>
        <begin position="1087"/>
        <end position="1112"/>
    </location>
</feature>
<dbReference type="Pfam" id="PF25474">
    <property type="entry name" value="TPR_TmcB"/>
    <property type="match status" value="1"/>
</dbReference>
<organism evidence="4 5">
    <name type="scientific">Allomyces macrogynus (strain ATCC 38327)</name>
    <name type="common">Allomyces javanicus var. macrogynus</name>
    <dbReference type="NCBI Taxonomy" id="578462"/>
    <lineage>
        <taxon>Eukaryota</taxon>
        <taxon>Fungi</taxon>
        <taxon>Fungi incertae sedis</taxon>
        <taxon>Blastocladiomycota</taxon>
        <taxon>Blastocladiomycetes</taxon>
        <taxon>Blastocladiales</taxon>
        <taxon>Blastocladiaceae</taxon>
        <taxon>Allomyces</taxon>
    </lineage>
</organism>
<feature type="compositionally biased region" description="Polar residues" evidence="1">
    <location>
        <begin position="1052"/>
        <end position="1063"/>
    </location>
</feature>
<reference evidence="5" key="2">
    <citation type="submission" date="2009-11" db="EMBL/GenBank/DDBJ databases">
        <title>The Genome Sequence of Allomyces macrogynus strain ATCC 38327.</title>
        <authorList>
            <consortium name="The Broad Institute Genome Sequencing Platform"/>
            <person name="Russ C."/>
            <person name="Cuomo C."/>
            <person name="Shea T."/>
            <person name="Young S.K."/>
            <person name="Zeng Q."/>
            <person name="Koehrsen M."/>
            <person name="Haas B."/>
            <person name="Borodovsky M."/>
            <person name="Guigo R."/>
            <person name="Alvarado L."/>
            <person name="Berlin A."/>
            <person name="Borenstein D."/>
            <person name="Chen Z."/>
            <person name="Engels R."/>
            <person name="Freedman E."/>
            <person name="Gellesch M."/>
            <person name="Goldberg J."/>
            <person name="Griggs A."/>
            <person name="Gujja S."/>
            <person name="Heiman D."/>
            <person name="Hepburn T."/>
            <person name="Howarth C."/>
            <person name="Jen D."/>
            <person name="Larson L."/>
            <person name="Lewis B."/>
            <person name="Mehta T."/>
            <person name="Park D."/>
            <person name="Pearson M."/>
            <person name="Roberts A."/>
            <person name="Saif S."/>
            <person name="Shenoy N."/>
            <person name="Sisk P."/>
            <person name="Stolte C."/>
            <person name="Sykes S."/>
            <person name="Walk T."/>
            <person name="White J."/>
            <person name="Yandava C."/>
            <person name="Burger G."/>
            <person name="Gray M.W."/>
            <person name="Holland P.W.H."/>
            <person name="King N."/>
            <person name="Lang F.B.F."/>
            <person name="Roger A.J."/>
            <person name="Ruiz-Trillo I."/>
            <person name="Lander E."/>
            <person name="Nusbaum C."/>
        </authorList>
    </citation>
    <scope>NUCLEOTIDE SEQUENCE [LARGE SCALE GENOMIC DNA]</scope>
    <source>
        <strain evidence="5">ATCC 38327</strain>
    </source>
</reference>
<evidence type="ECO:0000256" key="2">
    <source>
        <dbReference type="SAM" id="Phobius"/>
    </source>
</evidence>
<feature type="transmembrane region" description="Helical" evidence="2">
    <location>
        <begin position="1389"/>
        <end position="1409"/>
    </location>
</feature>
<feature type="transmembrane region" description="Helical" evidence="2">
    <location>
        <begin position="394"/>
        <end position="414"/>
    </location>
</feature>
<dbReference type="eggNOG" id="ENOG502S3MF">
    <property type="taxonomic scope" value="Eukaryota"/>
</dbReference>
<protein>
    <recommendedName>
        <fullName evidence="3">TmcB/TmcC TPR repeats domain-containing protein</fullName>
    </recommendedName>
</protein>
<feature type="transmembrane region" description="Helical" evidence="2">
    <location>
        <begin position="568"/>
        <end position="589"/>
    </location>
</feature>
<feature type="domain" description="TmcB/TmcC TPR repeats" evidence="3">
    <location>
        <begin position="842"/>
        <end position="947"/>
    </location>
</feature>
<feature type="transmembrane region" description="Helical" evidence="2">
    <location>
        <begin position="1598"/>
        <end position="1626"/>
    </location>
</feature>
<feature type="region of interest" description="Disordered" evidence="1">
    <location>
        <begin position="977"/>
        <end position="1010"/>
    </location>
</feature>
<feature type="region of interest" description="Disordered" evidence="1">
    <location>
        <begin position="118"/>
        <end position="151"/>
    </location>
</feature>
<evidence type="ECO:0000259" key="3">
    <source>
        <dbReference type="Pfam" id="PF25474"/>
    </source>
</evidence>
<dbReference type="Proteomes" id="UP000054350">
    <property type="component" value="Unassembled WGS sequence"/>
</dbReference>
<sequence length="1673" mass="181178">MVPARRRQDRLRVFGAGARRGQVRSDQARPSPWCTNKPFRCCRAHGSVVGPALERTRDLTCCTRDAVLARWRGRHSRPSSLDQVRRGGASSFQLSKSRRLQPPRSFQAQRICTRNQVVAMPARSASSSSSGDSDLLHDPEPSPTTAVNPVPVPAVTAPSVDPVAGSGRHLPAPALALRPTQSTPSVATPQSVAFLHPPAALGSGGDAISMPLRVVSIDGPAVAPGESMRTSALLVHAPDGAAAADDPVCMRSLSFGPGMRPRPLVNVSGILAARATAGALLPDVPTSARGTLQPTPKPVNSKASAGRAAIQKLRSVLPTNSWEDALFSLAYVTVCDNELPPTVSWVLKAVEDLQLLSFALTSRLHTDAPLIPMAIVEPIRLMHDYSDFQIANSIALALILLTAILAFFVAAKVVRSSKVPIATLRLLRFLFTVEMSALSIPIAQLLLAGLNCGSGKVAHYDQQCLSPTHLPLFVMDVIGIIVFAPLMLVASLVFLETSPTSLSPEAKPHGRIDFVIVAARLGFVALYTFMPETTAGNWFYAVLITLGLVYLTRAVTLAQPYYDPRMTAMRLGFMVATLCAMIVSMVAYGQSIAHAWLTMFVPAAVAGFVAGVALAKWSAKWMFAQHVRHWHRISKLEHQASRVGETAATPGLQEGRTKSGKRFQAATISHLGGGASGPQPMRTRVASSPTSPTSATESTMAVAGWVAAVADTNALTRLMEKTSTEVLNEVNQKKKVMRDRVFSSPLQVEACIRFIRENPTPNQITVGLQLLERGLIEFDDTLLLFVAATYLAAYFGDAGKTAADELIEEIKARPIRFDEKFLVYAKERQEREDDKLGEYGAQGRGLLESAEFQNLDRKSKVAHLLSLYAMREFFETVRIQGSLVQLSNALSKLTLHRSIAIDTYARLLIKFPKSKSVLRSYAQFLISVDGDHIKATQLLALVDEADRDDPTMEPDITYLPLTRDGFMLSDSIDVRPASRRGSMAANARRGSMAGNPLHSHPSPPRSHVGSDNISPPIGEYVTANRATFHVTTKPSFPDLDKNGGRGGVLPNANGSQTSGTSVSREQRQQLENRRHLVMRVTRSLHQLPAIFSIGVVYLAALIAGFIVCVAFFSQSRVVMQVNFTLAKVSRRQIINVIDAIQRILAANHYLQWPAYASMMATEFSAAYTVLQAAWTQVTSEALPFLGNDPDAASTLYRIAVITNTTIPDVVDYKPDSISLLELVQNIAIAGGTALQFPELGELTFARMQGIPAIDFLFENFWVLLTAVSQLPQKGIAAYDALTASSNAQLIVALVLAILALFALSVFLYVQPLCGYFGVENKILTHIANINKRAAMELVTATEEEIESFREFTNLDDVSDLELASQVRIMPAGSVGDQNQGSDRRRVTRLVLVAIMAVAVLTSGMFTVAFQTQNVTVLMRLMTQSIERRFYIRVNQLLTRQLMVPEENQIPNSDNLRTLRSNLYDFKLLHDKLTSDTKGLAAQFPQYTVYLADATAVAVSATSGGNNYSATIALDAGLSAYIDDADRFISTVNPGATLLGTGPPGTHTVTTAVGNLTVTIPGPDAPDWIALQERCELLNVQLDLLDTAIADRIMASVSLALTGCIIVFTATVAAVVTLATHIHLVVFSRLRDKARALVAVLFLMPPSVTKDAPELANLIKSGGLTLSTTETKES</sequence>
<dbReference type="STRING" id="578462.A0A0L0T8V3"/>